<feature type="chain" id="PRO_5045676181" description="Outer membrane protein beta-barrel domain-containing protein" evidence="1">
    <location>
        <begin position="25"/>
        <end position="176"/>
    </location>
</feature>
<dbReference type="Proteomes" id="UP000632774">
    <property type="component" value="Unassembled WGS sequence"/>
</dbReference>
<gene>
    <name evidence="2" type="ORF">IRJ18_04340</name>
</gene>
<evidence type="ECO:0008006" key="4">
    <source>
        <dbReference type="Google" id="ProtNLM"/>
    </source>
</evidence>
<evidence type="ECO:0000256" key="1">
    <source>
        <dbReference type="SAM" id="SignalP"/>
    </source>
</evidence>
<evidence type="ECO:0000313" key="2">
    <source>
        <dbReference type="EMBL" id="MBE9665579.1"/>
    </source>
</evidence>
<name>A0ABR9XDW1_9SPHI</name>
<keyword evidence="3" id="KW-1185">Reference proteome</keyword>
<dbReference type="EMBL" id="JADFFM010000001">
    <property type="protein sequence ID" value="MBE9665579.1"/>
    <property type="molecule type" value="Genomic_DNA"/>
</dbReference>
<sequence>MIKNCPLLSAICLLFILFSGKSFGQTSPDSLLHQRAQTVFLEAGGAGVVFSANYDTRFSKKRNGWGGRIGIGYFHDRPGSIVLLPIQVNYLFGKTKNFFELGAGITAGSVDDKTDVPFGDDGKTVNGAVATLTAAFRHQALGRGIYYKISFDGIFDTENLHNVFPYIGAGLGYTFR</sequence>
<proteinExistence type="predicted"/>
<organism evidence="2 3">
    <name type="scientific">Mucilaginibacter boryungensis</name>
    <dbReference type="NCBI Taxonomy" id="768480"/>
    <lineage>
        <taxon>Bacteria</taxon>
        <taxon>Pseudomonadati</taxon>
        <taxon>Bacteroidota</taxon>
        <taxon>Sphingobacteriia</taxon>
        <taxon>Sphingobacteriales</taxon>
        <taxon>Sphingobacteriaceae</taxon>
        <taxon>Mucilaginibacter</taxon>
    </lineage>
</organism>
<protein>
    <recommendedName>
        <fullName evidence="4">Outer membrane protein beta-barrel domain-containing protein</fullName>
    </recommendedName>
</protein>
<evidence type="ECO:0000313" key="3">
    <source>
        <dbReference type="Proteomes" id="UP000632774"/>
    </source>
</evidence>
<feature type="signal peptide" evidence="1">
    <location>
        <begin position="1"/>
        <end position="24"/>
    </location>
</feature>
<dbReference type="RefSeq" id="WP_194104976.1">
    <property type="nucleotide sequence ID" value="NZ_JADFFM010000001.1"/>
</dbReference>
<comment type="caution">
    <text evidence="2">The sequence shown here is derived from an EMBL/GenBank/DDBJ whole genome shotgun (WGS) entry which is preliminary data.</text>
</comment>
<keyword evidence="1" id="KW-0732">Signal</keyword>
<accession>A0ABR9XDW1</accession>
<reference evidence="2 3" key="1">
    <citation type="submission" date="2020-10" db="EMBL/GenBank/DDBJ databases">
        <title>Mucilaginibacter mali sp. nov., isolated from rhizosphere soil of apple orchard.</title>
        <authorList>
            <person name="Lee J.-S."/>
            <person name="Kim H.S."/>
            <person name="Kim J.-S."/>
        </authorList>
    </citation>
    <scope>NUCLEOTIDE SEQUENCE [LARGE SCALE GENOMIC DNA]</scope>
    <source>
        <strain evidence="2 3">KCTC 23157</strain>
    </source>
</reference>